<feature type="compositionally biased region" description="Basic and acidic residues" evidence="1">
    <location>
        <begin position="79"/>
        <end position="88"/>
    </location>
</feature>
<accession>A0A0D9Y3K8</accession>
<dbReference type="HOGENOM" id="CLU_2324155_0_0_1"/>
<evidence type="ECO:0000313" key="2">
    <source>
        <dbReference type="EnsemblPlants" id="OGLUM01G04300.1"/>
    </source>
</evidence>
<feature type="region of interest" description="Disordered" evidence="1">
    <location>
        <begin position="33"/>
        <end position="99"/>
    </location>
</feature>
<keyword evidence="3" id="KW-1185">Reference proteome</keyword>
<sequence length="99" mass="10763">MAFLAPSRGPRPAPATWWMRRRTKGLKPAILVASAGHGQHLPARQGQGGRDAPPSYARAHRARPFRCPDAARRPSSPARKCDPSKLEGGDMELDQGKSQ</sequence>
<reference evidence="2" key="1">
    <citation type="submission" date="2013-08" db="EMBL/GenBank/DDBJ databases">
        <title>Oryza genome evolution.</title>
        <authorList>
            <person name="Wing R.A."/>
            <person name="Panaud O."/>
            <person name="Oliveira A.C."/>
        </authorList>
    </citation>
    <scope>NUCLEOTIDE SEQUENCE</scope>
</reference>
<organism evidence="2">
    <name type="scientific">Oryza glumipatula</name>
    <dbReference type="NCBI Taxonomy" id="40148"/>
    <lineage>
        <taxon>Eukaryota</taxon>
        <taxon>Viridiplantae</taxon>
        <taxon>Streptophyta</taxon>
        <taxon>Embryophyta</taxon>
        <taxon>Tracheophyta</taxon>
        <taxon>Spermatophyta</taxon>
        <taxon>Magnoliopsida</taxon>
        <taxon>Liliopsida</taxon>
        <taxon>Poales</taxon>
        <taxon>Poaceae</taxon>
        <taxon>BOP clade</taxon>
        <taxon>Oryzoideae</taxon>
        <taxon>Oryzeae</taxon>
        <taxon>Oryzinae</taxon>
        <taxon>Oryza</taxon>
    </lineage>
</organism>
<dbReference type="AlphaFoldDB" id="A0A0D9Y3K8"/>
<dbReference type="Proteomes" id="UP000026961">
    <property type="component" value="Chromosome 1"/>
</dbReference>
<dbReference type="EnsemblPlants" id="OGLUM01G04300.1">
    <property type="protein sequence ID" value="OGLUM01G04300.1"/>
    <property type="gene ID" value="OGLUM01G04300"/>
</dbReference>
<reference evidence="2" key="2">
    <citation type="submission" date="2015-04" db="UniProtKB">
        <authorList>
            <consortium name="EnsemblPlants"/>
        </authorList>
    </citation>
    <scope>IDENTIFICATION</scope>
</reference>
<evidence type="ECO:0000313" key="3">
    <source>
        <dbReference type="Proteomes" id="UP000026961"/>
    </source>
</evidence>
<reference evidence="2" key="3">
    <citation type="submission" date="2018-05" db="EMBL/GenBank/DDBJ databases">
        <title>OgluRS3 (Oryza glumaepatula Reference Sequence Version 3).</title>
        <authorList>
            <person name="Zhang J."/>
            <person name="Kudrna D."/>
            <person name="Lee S."/>
            <person name="Talag J."/>
            <person name="Welchert J."/>
            <person name="Wing R.A."/>
        </authorList>
    </citation>
    <scope>NUCLEOTIDE SEQUENCE [LARGE SCALE GENOMIC DNA]</scope>
</reference>
<protein>
    <submittedName>
        <fullName evidence="2">Uncharacterized protein</fullName>
    </submittedName>
</protein>
<name>A0A0D9Y3K8_9ORYZ</name>
<evidence type="ECO:0000256" key="1">
    <source>
        <dbReference type="SAM" id="MobiDB-lite"/>
    </source>
</evidence>
<dbReference type="Gramene" id="OGLUM01G04300.1">
    <property type="protein sequence ID" value="OGLUM01G04300.1"/>
    <property type="gene ID" value="OGLUM01G04300"/>
</dbReference>
<proteinExistence type="predicted"/>